<reference evidence="2" key="2">
    <citation type="journal article" date="2021" name="Genome Biol. Evol.">
        <title>Developing a high-quality reference genome for a parasitic bivalve with doubly uniparental inheritance (Bivalvia: Unionida).</title>
        <authorList>
            <person name="Smith C.H."/>
        </authorList>
    </citation>
    <scope>NUCLEOTIDE SEQUENCE</scope>
    <source>
        <strain evidence="2">CHS0354</strain>
        <tissue evidence="2">Mantle</tissue>
    </source>
</reference>
<dbReference type="PANTHER" id="PTHR11158">
    <property type="entry name" value="MSF1/PX19 RELATED"/>
    <property type="match status" value="1"/>
</dbReference>
<evidence type="ECO:0000259" key="1">
    <source>
        <dbReference type="PROSITE" id="PS50904"/>
    </source>
</evidence>
<evidence type="ECO:0000313" key="2">
    <source>
        <dbReference type="EMBL" id="KAK3610413.1"/>
    </source>
</evidence>
<dbReference type="AlphaFoldDB" id="A0AAE0TI45"/>
<keyword evidence="3" id="KW-1185">Reference proteome</keyword>
<evidence type="ECO:0000313" key="3">
    <source>
        <dbReference type="Proteomes" id="UP001195483"/>
    </source>
</evidence>
<organism evidence="2 3">
    <name type="scientific">Potamilus streckersoni</name>
    <dbReference type="NCBI Taxonomy" id="2493646"/>
    <lineage>
        <taxon>Eukaryota</taxon>
        <taxon>Metazoa</taxon>
        <taxon>Spiralia</taxon>
        <taxon>Lophotrochozoa</taxon>
        <taxon>Mollusca</taxon>
        <taxon>Bivalvia</taxon>
        <taxon>Autobranchia</taxon>
        <taxon>Heteroconchia</taxon>
        <taxon>Palaeoheterodonta</taxon>
        <taxon>Unionida</taxon>
        <taxon>Unionoidea</taxon>
        <taxon>Unionidae</taxon>
        <taxon>Ambleminae</taxon>
        <taxon>Lampsilini</taxon>
        <taxon>Potamilus</taxon>
    </lineage>
</organism>
<dbReference type="InterPro" id="IPR006797">
    <property type="entry name" value="PRELI/MSF1_dom"/>
</dbReference>
<name>A0AAE0TI45_9BIVA</name>
<reference evidence="2" key="1">
    <citation type="journal article" date="2021" name="Genome Biol. Evol.">
        <title>A High-Quality Reference Genome for a Parasitic Bivalve with Doubly Uniparental Inheritance (Bivalvia: Unionida).</title>
        <authorList>
            <person name="Smith C.H."/>
        </authorList>
    </citation>
    <scope>NUCLEOTIDE SEQUENCE</scope>
    <source>
        <strain evidence="2">CHS0354</strain>
    </source>
</reference>
<reference evidence="2" key="3">
    <citation type="submission" date="2023-05" db="EMBL/GenBank/DDBJ databases">
        <authorList>
            <person name="Smith C.H."/>
        </authorList>
    </citation>
    <scope>NUCLEOTIDE SEQUENCE</scope>
    <source>
        <strain evidence="2">CHS0354</strain>
        <tissue evidence="2">Mantle</tissue>
    </source>
</reference>
<protein>
    <recommendedName>
        <fullName evidence="1">PRELI/MSF1 domain-containing protein</fullName>
    </recommendedName>
</protein>
<dbReference type="PROSITE" id="PS50904">
    <property type="entry name" value="PRELI_MSF1"/>
    <property type="match status" value="1"/>
</dbReference>
<sequence>MKIWTSEHTFHHPWETVVKAAWRKYPNPMNPSVVGLDVVDRFVDKDGILRSHRLMSTKWGIPDWAAKILGRDRICYASEHSEVDPKKRMMTLRSRNLTFCNLITIDEQLIYSPHPQDPNKTRLTQEAVVTVEGIPLSSYMENVVTDTISTNANKGRQAMEWVIGKITGEANDLKQEAQKAVDNMIPHTRPSM</sequence>
<comment type="caution">
    <text evidence="2">The sequence shown here is derived from an EMBL/GenBank/DDBJ whole genome shotgun (WGS) entry which is preliminary data.</text>
</comment>
<dbReference type="GO" id="GO:0005758">
    <property type="term" value="C:mitochondrial intermembrane space"/>
    <property type="evidence" value="ECO:0007669"/>
    <property type="project" value="InterPro"/>
</dbReference>
<dbReference type="InterPro" id="IPR037365">
    <property type="entry name" value="Slowmo/Ups"/>
</dbReference>
<feature type="domain" description="PRELI/MSF1" evidence="1">
    <location>
        <begin position="1"/>
        <end position="171"/>
    </location>
</feature>
<dbReference type="Pfam" id="PF04707">
    <property type="entry name" value="PRELI"/>
    <property type="match status" value="1"/>
</dbReference>
<proteinExistence type="predicted"/>
<gene>
    <name evidence="2" type="ORF">CHS0354_008704</name>
</gene>
<dbReference type="Proteomes" id="UP001195483">
    <property type="component" value="Unassembled WGS sequence"/>
</dbReference>
<accession>A0AAE0TI45</accession>
<dbReference type="EMBL" id="JAEAOA010000568">
    <property type="protein sequence ID" value="KAK3610413.1"/>
    <property type="molecule type" value="Genomic_DNA"/>
</dbReference>